<gene>
    <name evidence="1" type="ORF">NCTC10975_05035</name>
</gene>
<evidence type="ECO:0000313" key="1">
    <source>
        <dbReference type="EMBL" id="SPZ03440.1"/>
    </source>
</evidence>
<sequence length="93" mass="10668">MSLSENQERLIPEFKAFAEKMGLDLPPDSMWSMVMNGLRLSYGDEVIWFENGKVQISSANSENVNFEEVKQKNISNTRDRVMAKVNKLRGIND</sequence>
<name>A0A2X2E9S9_PROMI</name>
<proteinExistence type="predicted"/>
<protein>
    <submittedName>
        <fullName evidence="1">Phage replication protein</fullName>
    </submittedName>
</protein>
<dbReference type="AlphaFoldDB" id="A0A2X2E9S9"/>
<dbReference type="Proteomes" id="UP000251485">
    <property type="component" value="Unassembled WGS sequence"/>
</dbReference>
<dbReference type="EMBL" id="UAUE01000036">
    <property type="protein sequence ID" value="SPZ03440.1"/>
    <property type="molecule type" value="Genomic_DNA"/>
</dbReference>
<evidence type="ECO:0000313" key="2">
    <source>
        <dbReference type="Proteomes" id="UP000251485"/>
    </source>
</evidence>
<accession>A0A2X2E9S9</accession>
<reference evidence="1 2" key="1">
    <citation type="submission" date="2018-06" db="EMBL/GenBank/DDBJ databases">
        <authorList>
            <consortium name="Pathogen Informatics"/>
            <person name="Doyle S."/>
        </authorList>
    </citation>
    <scope>NUCLEOTIDE SEQUENCE [LARGE SCALE GENOMIC DNA]</scope>
    <source>
        <strain evidence="1 2">NCTC10975</strain>
    </source>
</reference>
<organism evidence="1 2">
    <name type="scientific">Proteus mirabilis</name>
    <dbReference type="NCBI Taxonomy" id="584"/>
    <lineage>
        <taxon>Bacteria</taxon>
        <taxon>Pseudomonadati</taxon>
        <taxon>Pseudomonadota</taxon>
        <taxon>Gammaproteobacteria</taxon>
        <taxon>Enterobacterales</taxon>
        <taxon>Morganellaceae</taxon>
        <taxon>Proteus</taxon>
    </lineage>
</organism>